<dbReference type="PANTHER" id="PTHR11474">
    <property type="entry name" value="TYROSINASE FAMILY MEMBER"/>
    <property type="match status" value="1"/>
</dbReference>
<dbReference type="Pfam" id="PF00264">
    <property type="entry name" value="Tyrosinase"/>
    <property type="match status" value="1"/>
</dbReference>
<evidence type="ECO:0000256" key="5">
    <source>
        <dbReference type="ARBA" id="ARBA00023002"/>
    </source>
</evidence>
<feature type="chain" id="PRO_5018781271" evidence="8">
    <location>
        <begin position="26"/>
        <end position="583"/>
    </location>
</feature>
<dbReference type="Proteomes" id="UP000283530">
    <property type="component" value="Unassembled WGS sequence"/>
</dbReference>
<dbReference type="OrthoDB" id="6132182at2759"/>
<name>A0A3S3QC21_9MAGN</name>
<evidence type="ECO:0000313" key="11">
    <source>
        <dbReference type="Proteomes" id="UP000283530"/>
    </source>
</evidence>
<dbReference type="InterPro" id="IPR022739">
    <property type="entry name" value="Polyphenol_oxidase_cen"/>
</dbReference>
<dbReference type="GO" id="GO:0004097">
    <property type="term" value="F:catechol oxidase activity"/>
    <property type="evidence" value="ECO:0007669"/>
    <property type="project" value="InterPro"/>
</dbReference>
<dbReference type="PANTHER" id="PTHR11474:SF128">
    <property type="entry name" value="AUREUSIDIN SYNTHASE-LIKE"/>
    <property type="match status" value="1"/>
</dbReference>
<evidence type="ECO:0000259" key="9">
    <source>
        <dbReference type="PROSITE" id="PS00498"/>
    </source>
</evidence>
<dbReference type="InterPro" id="IPR022740">
    <property type="entry name" value="Polyphenol_oxidase_C"/>
</dbReference>
<keyword evidence="5" id="KW-0560">Oxidoreductase</keyword>
<dbReference type="GO" id="GO:0046872">
    <property type="term" value="F:metal ion binding"/>
    <property type="evidence" value="ECO:0007669"/>
    <property type="project" value="UniProtKB-KW"/>
</dbReference>
<dbReference type="AlphaFoldDB" id="A0A3S3QC21"/>
<evidence type="ECO:0000256" key="8">
    <source>
        <dbReference type="SAM" id="SignalP"/>
    </source>
</evidence>
<dbReference type="InterPro" id="IPR002227">
    <property type="entry name" value="Tyrosinase_Cu-bd"/>
</dbReference>
<comment type="similarity">
    <text evidence="2">Belongs to the tyrosinase family.</text>
</comment>
<protein>
    <submittedName>
        <fullName evidence="10">Polyphenol oxidase</fullName>
    </submittedName>
</protein>
<keyword evidence="11" id="KW-1185">Reference proteome</keyword>
<dbReference type="STRING" id="337451.A0A3S3QC21"/>
<dbReference type="PRINTS" id="PR00092">
    <property type="entry name" value="TYROSINASE"/>
</dbReference>
<feature type="signal peptide" evidence="8">
    <location>
        <begin position="1"/>
        <end position="25"/>
    </location>
</feature>
<evidence type="ECO:0000313" key="10">
    <source>
        <dbReference type="EMBL" id="RWR82413.1"/>
    </source>
</evidence>
<keyword evidence="6" id="KW-0186">Copper</keyword>
<proteinExistence type="inferred from homology"/>
<dbReference type="Gene3D" id="1.10.1280.10">
    <property type="entry name" value="Di-copper center containing domain from catechol oxidase"/>
    <property type="match status" value="1"/>
</dbReference>
<dbReference type="SUPFAM" id="SSF48056">
    <property type="entry name" value="Di-copper centre-containing domain"/>
    <property type="match status" value="1"/>
</dbReference>
<dbReference type="Pfam" id="PF12143">
    <property type="entry name" value="PPO1_KFDV"/>
    <property type="match status" value="1"/>
</dbReference>
<dbReference type="InterPro" id="IPR050316">
    <property type="entry name" value="Tyrosinase/Hemocyanin"/>
</dbReference>
<sequence length="583" mass="66555">MESKQWFSAALFTLLLLALAGLSISLLSNGNGFGEQNPAPYISKSFQFIESLILSLWEDQLSGDGVAEQEQSSTKPVAPDLASCHRSLTSGGRQVNCCPPKREYEEPVMDFKFPNPSSPKRVRRPAHLVDDDYIAKYRRAVTLMKQLDSSDPRNFMRQANIHCLFCTGAYNQVNSSHLLNIHRSWLFFPWHRMMIYFHERILGKLIGDDTFALPYWNWDNPPGMAIPHFYMNGSLFDNYRNRDHLPPQIADINYNLEDSGLGLEQQIASNHHLMYNQMLSGAKKVELFMGCTRTAGREGDCDGLGTIEVSPHNILHAWVVSDLQPEGENMGSFYTAARDPVFYAHHANIDRLWMVWRRLRGNVPEITDPAWLNSYFYFHDENAQLVRMKIRDSLDITKLGYSYEETDLPWLNARPKPSIPPKIAKAVLQMREQNLDPAFFSPNFGPEGRTLSSTIWVKVHRPKRYRSKKEKEEEEEVLVVYGIEIKGLYVKFDVYVNAVDETSMGPEAREFAGIFIDVHHGVSPVLKEGDSKRKIKGVLKLGISELLEELEADEDECVWVTLVPRGGSGDNTSVEGIRIEYMR</sequence>
<evidence type="ECO:0000256" key="1">
    <source>
        <dbReference type="ARBA" id="ARBA00001973"/>
    </source>
</evidence>
<dbReference type="PROSITE" id="PS00498">
    <property type="entry name" value="TYROSINASE_2"/>
    <property type="match status" value="1"/>
</dbReference>
<evidence type="ECO:0000256" key="3">
    <source>
        <dbReference type="ARBA" id="ARBA00022723"/>
    </source>
</evidence>
<dbReference type="InterPro" id="IPR008922">
    <property type="entry name" value="Di-copper_centre_dom_sf"/>
</dbReference>
<organism evidence="10 11">
    <name type="scientific">Cinnamomum micranthum f. kanehirae</name>
    <dbReference type="NCBI Taxonomy" id="337451"/>
    <lineage>
        <taxon>Eukaryota</taxon>
        <taxon>Viridiplantae</taxon>
        <taxon>Streptophyta</taxon>
        <taxon>Embryophyta</taxon>
        <taxon>Tracheophyta</taxon>
        <taxon>Spermatophyta</taxon>
        <taxon>Magnoliopsida</taxon>
        <taxon>Magnoliidae</taxon>
        <taxon>Laurales</taxon>
        <taxon>Lauraceae</taxon>
        <taxon>Cinnamomum</taxon>
    </lineage>
</organism>
<dbReference type="InterPro" id="IPR013788">
    <property type="entry name" value="Hemocyanin/hexamerin"/>
</dbReference>
<dbReference type="Pfam" id="PF12142">
    <property type="entry name" value="PPO1_DWL"/>
    <property type="match status" value="1"/>
</dbReference>
<gene>
    <name evidence="10" type="ORF">CKAN_01112900</name>
</gene>
<keyword evidence="4" id="KW-0883">Thioether bond</keyword>
<dbReference type="PROSITE" id="PS00210">
    <property type="entry name" value="HEMOCYANIN_2"/>
    <property type="match status" value="1"/>
</dbReference>
<keyword evidence="8" id="KW-0732">Signal</keyword>
<evidence type="ECO:0000256" key="6">
    <source>
        <dbReference type="ARBA" id="ARBA00023008"/>
    </source>
</evidence>
<dbReference type="EMBL" id="QPKB01000004">
    <property type="protein sequence ID" value="RWR82413.1"/>
    <property type="molecule type" value="Genomic_DNA"/>
</dbReference>
<comment type="caution">
    <text evidence="10">The sequence shown here is derived from an EMBL/GenBank/DDBJ whole genome shotgun (WGS) entry which is preliminary data.</text>
</comment>
<feature type="domain" description="Tyrosinase copper-binding" evidence="9">
    <location>
        <begin position="339"/>
        <end position="350"/>
    </location>
</feature>
<keyword evidence="7" id="KW-1015">Disulfide bond</keyword>
<evidence type="ECO:0000256" key="2">
    <source>
        <dbReference type="ARBA" id="ARBA00009928"/>
    </source>
</evidence>
<keyword evidence="3" id="KW-0479">Metal-binding</keyword>
<comment type="cofactor">
    <cofactor evidence="1">
        <name>Cu(2+)</name>
        <dbReference type="ChEBI" id="CHEBI:29036"/>
    </cofactor>
</comment>
<evidence type="ECO:0000256" key="4">
    <source>
        <dbReference type="ARBA" id="ARBA00022784"/>
    </source>
</evidence>
<accession>A0A3S3QC21</accession>
<reference evidence="10 11" key="1">
    <citation type="journal article" date="2019" name="Nat. Plants">
        <title>Stout camphor tree genome fills gaps in understanding of flowering plant genome evolution.</title>
        <authorList>
            <person name="Chaw S.M."/>
            <person name="Liu Y.C."/>
            <person name="Wu Y.W."/>
            <person name="Wang H.Y."/>
            <person name="Lin C.I."/>
            <person name="Wu C.S."/>
            <person name="Ke H.M."/>
            <person name="Chang L.Y."/>
            <person name="Hsu C.Y."/>
            <person name="Yang H.T."/>
            <person name="Sudianto E."/>
            <person name="Hsu M.H."/>
            <person name="Wu K.P."/>
            <person name="Wang L.N."/>
            <person name="Leebens-Mack J.H."/>
            <person name="Tsai I.J."/>
        </authorList>
    </citation>
    <scope>NUCLEOTIDE SEQUENCE [LARGE SCALE GENOMIC DNA]</scope>
    <source>
        <strain evidence="11">cv. Chaw 1501</strain>
        <tissue evidence="10">Young leaves</tissue>
    </source>
</reference>
<evidence type="ECO:0000256" key="7">
    <source>
        <dbReference type="ARBA" id="ARBA00023157"/>
    </source>
</evidence>